<dbReference type="PRINTS" id="PR00992">
    <property type="entry name" value="ALARACEMASE"/>
</dbReference>
<dbReference type="InterPro" id="IPR001608">
    <property type="entry name" value="Ala_racemase_N"/>
</dbReference>
<feature type="active site" description="Proton acceptor; specific for L-alanine" evidence="4">
    <location>
        <position position="263"/>
    </location>
</feature>
<comment type="catalytic activity">
    <reaction evidence="4">
        <text>L-alanine = D-alanine</text>
        <dbReference type="Rhea" id="RHEA:20249"/>
        <dbReference type="ChEBI" id="CHEBI:57416"/>
        <dbReference type="ChEBI" id="CHEBI:57972"/>
        <dbReference type="EC" id="5.1.1.1"/>
    </reaction>
</comment>
<comment type="similarity">
    <text evidence="4">Belongs to the alanine racemase family.</text>
</comment>
<feature type="binding site" evidence="4 6">
    <location>
        <position position="311"/>
    </location>
    <ligand>
        <name>substrate</name>
    </ligand>
</feature>
<dbReference type="EC" id="5.1.1.1" evidence="4"/>
<dbReference type="InterPro" id="IPR020622">
    <property type="entry name" value="Ala_racemase_pyridoxalP-BS"/>
</dbReference>
<keyword evidence="2 4" id="KW-0663">Pyridoxal phosphate</keyword>
<feature type="active site" description="Proton acceptor; specific for D-alanine" evidence="4">
    <location>
        <position position="35"/>
    </location>
</feature>
<organism evidence="8 9">
    <name type="scientific">Mycetocola lacteus</name>
    <dbReference type="NCBI Taxonomy" id="76637"/>
    <lineage>
        <taxon>Bacteria</taxon>
        <taxon>Bacillati</taxon>
        <taxon>Actinomycetota</taxon>
        <taxon>Actinomycetes</taxon>
        <taxon>Micrococcales</taxon>
        <taxon>Microbacteriaceae</taxon>
        <taxon>Mycetocola</taxon>
    </lineage>
</organism>
<evidence type="ECO:0000256" key="3">
    <source>
        <dbReference type="ARBA" id="ARBA00023235"/>
    </source>
</evidence>
<dbReference type="PANTHER" id="PTHR30511">
    <property type="entry name" value="ALANINE RACEMASE"/>
    <property type="match status" value="1"/>
</dbReference>
<dbReference type="NCBIfam" id="TIGR00492">
    <property type="entry name" value="alr"/>
    <property type="match status" value="1"/>
</dbReference>
<dbReference type="OrthoDB" id="9813814at2"/>
<dbReference type="UniPathway" id="UPA00042">
    <property type="reaction ID" value="UER00497"/>
</dbReference>
<dbReference type="InterPro" id="IPR029066">
    <property type="entry name" value="PLP-binding_barrel"/>
</dbReference>
<dbReference type="InterPro" id="IPR000821">
    <property type="entry name" value="Ala_racemase"/>
</dbReference>
<accession>A0A3L7AUZ9</accession>
<dbReference type="Gene3D" id="3.20.20.10">
    <property type="entry name" value="Alanine racemase"/>
    <property type="match status" value="1"/>
</dbReference>
<dbReference type="HAMAP" id="MF_01201">
    <property type="entry name" value="Ala_racemase"/>
    <property type="match status" value="1"/>
</dbReference>
<dbReference type="SUPFAM" id="SSF51419">
    <property type="entry name" value="PLP-binding barrel"/>
    <property type="match status" value="1"/>
</dbReference>
<proteinExistence type="inferred from homology"/>
<comment type="cofactor">
    <cofactor evidence="1 4 5">
        <name>pyridoxal 5'-phosphate</name>
        <dbReference type="ChEBI" id="CHEBI:597326"/>
    </cofactor>
</comment>
<dbReference type="RefSeq" id="WP_121687491.1">
    <property type="nucleotide sequence ID" value="NZ_RCUY01000002.1"/>
</dbReference>
<reference evidence="8 9" key="1">
    <citation type="submission" date="2018-10" db="EMBL/GenBank/DDBJ databases">
        <authorList>
            <person name="Li J."/>
        </authorList>
    </citation>
    <scope>NUCLEOTIDE SEQUENCE [LARGE SCALE GENOMIC DNA]</scope>
    <source>
        <strain evidence="8 9">JCM 11654</strain>
    </source>
</reference>
<evidence type="ECO:0000256" key="5">
    <source>
        <dbReference type="PIRSR" id="PIRSR600821-50"/>
    </source>
</evidence>
<dbReference type="Proteomes" id="UP000269438">
    <property type="component" value="Unassembled WGS sequence"/>
</dbReference>
<evidence type="ECO:0000256" key="6">
    <source>
        <dbReference type="PIRSR" id="PIRSR600821-52"/>
    </source>
</evidence>
<evidence type="ECO:0000256" key="2">
    <source>
        <dbReference type="ARBA" id="ARBA00022898"/>
    </source>
</evidence>
<dbReference type="Pfam" id="PF00842">
    <property type="entry name" value="Ala_racemase_C"/>
    <property type="match status" value="1"/>
</dbReference>
<dbReference type="Gene3D" id="2.40.37.10">
    <property type="entry name" value="Lyase, Ornithine Decarboxylase, Chain A, domain 1"/>
    <property type="match status" value="1"/>
</dbReference>
<dbReference type="GO" id="GO:0005829">
    <property type="term" value="C:cytosol"/>
    <property type="evidence" value="ECO:0007669"/>
    <property type="project" value="TreeGrafter"/>
</dbReference>
<feature type="binding site" evidence="4 6">
    <location>
        <position position="133"/>
    </location>
    <ligand>
        <name>substrate</name>
    </ligand>
</feature>
<evidence type="ECO:0000256" key="1">
    <source>
        <dbReference type="ARBA" id="ARBA00001933"/>
    </source>
</evidence>
<dbReference type="GO" id="GO:0030170">
    <property type="term" value="F:pyridoxal phosphate binding"/>
    <property type="evidence" value="ECO:0007669"/>
    <property type="project" value="UniProtKB-UniRule"/>
</dbReference>
<evidence type="ECO:0000259" key="7">
    <source>
        <dbReference type="SMART" id="SM01005"/>
    </source>
</evidence>
<keyword evidence="3 4" id="KW-0413">Isomerase</keyword>
<comment type="caution">
    <text evidence="8">The sequence shown here is derived from an EMBL/GenBank/DDBJ whole genome shotgun (WGS) entry which is preliminary data.</text>
</comment>
<dbReference type="CDD" id="cd00430">
    <property type="entry name" value="PLPDE_III_AR"/>
    <property type="match status" value="1"/>
</dbReference>
<dbReference type="PANTHER" id="PTHR30511:SF0">
    <property type="entry name" value="ALANINE RACEMASE, CATABOLIC-RELATED"/>
    <property type="match status" value="1"/>
</dbReference>
<dbReference type="Pfam" id="PF01168">
    <property type="entry name" value="Ala_racemase_N"/>
    <property type="match status" value="1"/>
</dbReference>
<dbReference type="InterPro" id="IPR009006">
    <property type="entry name" value="Ala_racemase/Decarboxylase_C"/>
</dbReference>
<dbReference type="GO" id="GO:0030632">
    <property type="term" value="P:D-alanine biosynthetic process"/>
    <property type="evidence" value="ECO:0007669"/>
    <property type="project" value="UniProtKB-UniRule"/>
</dbReference>
<feature type="domain" description="Alanine racemase C-terminal" evidence="7">
    <location>
        <begin position="242"/>
        <end position="369"/>
    </location>
</feature>
<feature type="modified residue" description="N6-(pyridoxal phosphate)lysine" evidence="4 5">
    <location>
        <position position="35"/>
    </location>
</feature>
<evidence type="ECO:0000313" key="9">
    <source>
        <dbReference type="Proteomes" id="UP000269438"/>
    </source>
</evidence>
<keyword evidence="9" id="KW-1185">Reference proteome</keyword>
<dbReference type="PROSITE" id="PS00395">
    <property type="entry name" value="ALANINE_RACEMASE"/>
    <property type="match status" value="1"/>
</dbReference>
<dbReference type="AlphaFoldDB" id="A0A3L7AUZ9"/>
<evidence type="ECO:0000313" key="8">
    <source>
        <dbReference type="EMBL" id="RLP83835.1"/>
    </source>
</evidence>
<comment type="function">
    <text evidence="4">Catalyzes the interconversion of L-alanine and D-alanine. May also act on other amino acids.</text>
</comment>
<comment type="pathway">
    <text evidence="4">Amino-acid biosynthesis; D-alanine biosynthesis; D-alanine from L-alanine: step 1/1.</text>
</comment>
<protein>
    <recommendedName>
        <fullName evidence="4">Alanine racemase</fullName>
        <ecNumber evidence="4">5.1.1.1</ecNumber>
    </recommendedName>
</protein>
<dbReference type="InterPro" id="IPR011079">
    <property type="entry name" value="Ala_racemase_C"/>
</dbReference>
<dbReference type="GO" id="GO:0008784">
    <property type="term" value="F:alanine racemase activity"/>
    <property type="evidence" value="ECO:0007669"/>
    <property type="project" value="UniProtKB-UniRule"/>
</dbReference>
<gene>
    <name evidence="8" type="primary">alr</name>
    <name evidence="8" type="ORF">D9V34_03240</name>
</gene>
<dbReference type="EMBL" id="RCUY01000002">
    <property type="protein sequence ID" value="RLP83835.1"/>
    <property type="molecule type" value="Genomic_DNA"/>
</dbReference>
<dbReference type="SUPFAM" id="SSF50621">
    <property type="entry name" value="Alanine racemase C-terminal domain-like"/>
    <property type="match status" value="1"/>
</dbReference>
<dbReference type="GO" id="GO:0009252">
    <property type="term" value="P:peptidoglycan biosynthetic process"/>
    <property type="evidence" value="ECO:0007669"/>
    <property type="project" value="TreeGrafter"/>
</dbReference>
<dbReference type="SMART" id="SM01005">
    <property type="entry name" value="Ala_racemase_C"/>
    <property type="match status" value="1"/>
</dbReference>
<sequence>MSPRREILVDAARVEHNVASIVARVAPAAVLAVVKANAYGHGALLCARAAMRGGARGIGTADLGEALALRSAGFDGPILCWLHGSDTDFAAAFTADIALVASGPAQLARMRADAEALGRSGEVHLKVDTGLSRNGTAPAQWEALFADAHAAEQAGVLRITGLMSHLANTSPEEDRAQLARFAEAENLATAAGLNPQWRHLAATAGALKLPETRGTLVRIGIGILGLSPFEDDTPADWNLRPALRLETEVAAVRTVPAGTGVSYGYRYRADTETTLALIPLGYADGIPRHASGRADVSINGTRYPLVGQIAMDQFVVNLGSDTAAVGDRVVVIGDPAAGEPGADDWARAADTINYEIVTRLGGRITRAPQPAHPSGDEPR</sequence>
<evidence type="ECO:0000256" key="4">
    <source>
        <dbReference type="HAMAP-Rule" id="MF_01201"/>
    </source>
</evidence>
<name>A0A3L7AUZ9_9MICO</name>